<keyword evidence="3" id="KW-1185">Reference proteome</keyword>
<sequence>MAMVISPRSKIVTLSLLIGIITLVALIITGVIGFWSGNSEKTNGTGTKMVSSQLQQITGYAAMQHAKVLRGYKRTRIEDFSKIDGKHVCDRTVTGYFREVHLCGDKSPIFSSIYYFLAIYLKGLLQSLKLYAGHPSDLVKCTADFDVRYPRQFSRTGFSIAHLCRPVGSVDTPCGQQCAANGSR</sequence>
<organism evidence="2 3">
    <name type="scientific">Cyphomyrmex costatus</name>
    <dbReference type="NCBI Taxonomy" id="456900"/>
    <lineage>
        <taxon>Eukaryota</taxon>
        <taxon>Metazoa</taxon>
        <taxon>Ecdysozoa</taxon>
        <taxon>Arthropoda</taxon>
        <taxon>Hexapoda</taxon>
        <taxon>Insecta</taxon>
        <taxon>Pterygota</taxon>
        <taxon>Neoptera</taxon>
        <taxon>Endopterygota</taxon>
        <taxon>Hymenoptera</taxon>
        <taxon>Apocrita</taxon>
        <taxon>Aculeata</taxon>
        <taxon>Formicoidea</taxon>
        <taxon>Formicidae</taxon>
        <taxon>Myrmicinae</taxon>
        <taxon>Cyphomyrmex</taxon>
    </lineage>
</organism>
<keyword evidence="1" id="KW-1133">Transmembrane helix</keyword>
<evidence type="ECO:0000313" key="2">
    <source>
        <dbReference type="EMBL" id="KYN05083.1"/>
    </source>
</evidence>
<reference evidence="2 3" key="1">
    <citation type="submission" date="2016-03" db="EMBL/GenBank/DDBJ databases">
        <title>Cyphomyrmex costatus WGS genome.</title>
        <authorList>
            <person name="Nygaard S."/>
            <person name="Hu H."/>
            <person name="Boomsma J."/>
            <person name="Zhang G."/>
        </authorList>
    </citation>
    <scope>NUCLEOTIDE SEQUENCE [LARGE SCALE GENOMIC DNA]</scope>
    <source>
        <strain evidence="2">MS0001</strain>
        <tissue evidence="2">Whole body</tissue>
    </source>
</reference>
<accession>A0A195CWM8</accession>
<dbReference type="EMBL" id="KQ977185">
    <property type="protein sequence ID" value="KYN05083.1"/>
    <property type="molecule type" value="Genomic_DNA"/>
</dbReference>
<evidence type="ECO:0000313" key="3">
    <source>
        <dbReference type="Proteomes" id="UP000078542"/>
    </source>
</evidence>
<feature type="transmembrane region" description="Helical" evidence="1">
    <location>
        <begin position="12"/>
        <end position="35"/>
    </location>
</feature>
<gene>
    <name evidence="2" type="ORF">ALC62_04071</name>
</gene>
<dbReference type="Proteomes" id="UP000078542">
    <property type="component" value="Unassembled WGS sequence"/>
</dbReference>
<proteinExistence type="predicted"/>
<keyword evidence="1" id="KW-0812">Transmembrane</keyword>
<dbReference type="AlphaFoldDB" id="A0A195CWM8"/>
<name>A0A195CWM8_9HYME</name>
<evidence type="ECO:0000256" key="1">
    <source>
        <dbReference type="SAM" id="Phobius"/>
    </source>
</evidence>
<protein>
    <submittedName>
        <fullName evidence="2">Uncharacterized protein</fullName>
    </submittedName>
</protein>
<keyword evidence="1" id="KW-0472">Membrane</keyword>